<keyword evidence="7" id="KW-1185">Reference proteome</keyword>
<dbReference type="PANTHER" id="PTHR45670:SF1">
    <property type="entry name" value="E3 UBIQUITIN-PROTEIN LIGASE HECTD1"/>
    <property type="match status" value="1"/>
</dbReference>
<gene>
    <name evidence="6" type="primary">TRIP12_3</name>
    <name evidence="6" type="ORF">FOL47_010441</name>
</gene>
<dbReference type="InterPro" id="IPR057948">
    <property type="entry name" value="TPR_TRIP12_N"/>
</dbReference>
<dbReference type="InterPro" id="IPR011989">
    <property type="entry name" value="ARM-like"/>
</dbReference>
<evidence type="ECO:0000313" key="6">
    <source>
        <dbReference type="EMBL" id="KAF4653565.1"/>
    </source>
</evidence>
<dbReference type="InterPro" id="IPR045322">
    <property type="entry name" value="HECTD1/TRIP12-like"/>
</dbReference>
<dbReference type="Proteomes" id="UP000591131">
    <property type="component" value="Unassembled WGS sequence"/>
</dbReference>
<dbReference type="GO" id="GO:0016874">
    <property type="term" value="F:ligase activity"/>
    <property type="evidence" value="ECO:0007669"/>
    <property type="project" value="UniProtKB-KW"/>
</dbReference>
<feature type="non-terminal residue" evidence="6">
    <location>
        <position position="252"/>
    </location>
</feature>
<dbReference type="PANTHER" id="PTHR45670">
    <property type="entry name" value="E3 UBIQUITIN-PROTEIN LIGASE TRIP12"/>
    <property type="match status" value="1"/>
</dbReference>
<evidence type="ECO:0000256" key="3">
    <source>
        <dbReference type="ARBA" id="ARBA00022679"/>
    </source>
</evidence>
<dbReference type="InterPro" id="IPR016024">
    <property type="entry name" value="ARM-type_fold"/>
</dbReference>
<evidence type="ECO:0000313" key="7">
    <source>
        <dbReference type="Proteomes" id="UP000591131"/>
    </source>
</evidence>
<dbReference type="OrthoDB" id="1730250at2759"/>
<dbReference type="Gene3D" id="1.25.10.10">
    <property type="entry name" value="Leucine-rich Repeat Variant"/>
    <property type="match status" value="1"/>
</dbReference>
<dbReference type="EC" id="2.3.2.26" evidence="2"/>
<proteinExistence type="predicted"/>
<dbReference type="SUPFAM" id="SSF48371">
    <property type="entry name" value="ARM repeat"/>
    <property type="match status" value="1"/>
</dbReference>
<evidence type="ECO:0000256" key="1">
    <source>
        <dbReference type="ARBA" id="ARBA00000885"/>
    </source>
</evidence>
<evidence type="ECO:0000256" key="2">
    <source>
        <dbReference type="ARBA" id="ARBA00012485"/>
    </source>
</evidence>
<keyword evidence="6" id="KW-0436">Ligase</keyword>
<dbReference type="EMBL" id="JAAPAO010000808">
    <property type="protein sequence ID" value="KAF4653565.1"/>
    <property type="molecule type" value="Genomic_DNA"/>
</dbReference>
<feature type="domain" description="E3 ubiquitin-protein ligase TRIP12-like TPR repeats" evidence="5">
    <location>
        <begin position="84"/>
        <end position="220"/>
    </location>
</feature>
<accession>A0A7J6L1U4</accession>
<dbReference type="GO" id="GO:0043161">
    <property type="term" value="P:proteasome-mediated ubiquitin-dependent protein catabolic process"/>
    <property type="evidence" value="ECO:0007669"/>
    <property type="project" value="TreeGrafter"/>
</dbReference>
<dbReference type="GO" id="GO:0061630">
    <property type="term" value="F:ubiquitin protein ligase activity"/>
    <property type="evidence" value="ECO:0007669"/>
    <property type="project" value="UniProtKB-EC"/>
</dbReference>
<feature type="compositionally biased region" description="Basic and acidic residues" evidence="4">
    <location>
        <begin position="19"/>
        <end position="28"/>
    </location>
</feature>
<feature type="region of interest" description="Disordered" evidence="4">
    <location>
        <begin position="1"/>
        <end position="71"/>
    </location>
</feature>
<organism evidence="6 7">
    <name type="scientific">Perkinsus chesapeaki</name>
    <name type="common">Clam parasite</name>
    <name type="synonym">Perkinsus andrewsi</name>
    <dbReference type="NCBI Taxonomy" id="330153"/>
    <lineage>
        <taxon>Eukaryota</taxon>
        <taxon>Sar</taxon>
        <taxon>Alveolata</taxon>
        <taxon>Perkinsozoa</taxon>
        <taxon>Perkinsea</taxon>
        <taxon>Perkinsida</taxon>
        <taxon>Perkinsidae</taxon>
        <taxon>Perkinsus</taxon>
    </lineage>
</organism>
<evidence type="ECO:0000256" key="4">
    <source>
        <dbReference type="SAM" id="MobiDB-lite"/>
    </source>
</evidence>
<keyword evidence="3" id="KW-0808">Transferase</keyword>
<dbReference type="AlphaFoldDB" id="A0A7J6L1U4"/>
<dbReference type="Pfam" id="PF25579">
    <property type="entry name" value="TPR_TRIP12_N"/>
    <property type="match status" value="1"/>
</dbReference>
<comment type="catalytic activity">
    <reaction evidence="1">
        <text>S-ubiquitinyl-[E2 ubiquitin-conjugating enzyme]-L-cysteine + [acceptor protein]-L-lysine = [E2 ubiquitin-conjugating enzyme]-L-cysteine + N(6)-ubiquitinyl-[acceptor protein]-L-lysine.</text>
        <dbReference type="EC" id="2.3.2.26"/>
    </reaction>
</comment>
<reference evidence="6 7" key="1">
    <citation type="submission" date="2020-04" db="EMBL/GenBank/DDBJ databases">
        <title>Perkinsus chesapeaki whole genome sequence.</title>
        <authorList>
            <person name="Bogema D.R."/>
        </authorList>
    </citation>
    <scope>NUCLEOTIDE SEQUENCE [LARGE SCALE GENOMIC DNA]</scope>
    <source>
        <strain evidence="6">ATCC PRA-425</strain>
    </source>
</reference>
<feature type="compositionally biased region" description="Basic and acidic residues" evidence="4">
    <location>
        <begin position="41"/>
        <end position="50"/>
    </location>
</feature>
<dbReference type="GO" id="GO:0000209">
    <property type="term" value="P:protein polyubiquitination"/>
    <property type="evidence" value="ECO:0007669"/>
    <property type="project" value="TreeGrafter"/>
</dbReference>
<comment type="caution">
    <text evidence="6">The sequence shown here is derived from an EMBL/GenBank/DDBJ whole genome shotgun (WGS) entry which is preliminary data.</text>
</comment>
<evidence type="ECO:0000259" key="5">
    <source>
        <dbReference type="Pfam" id="PF25579"/>
    </source>
</evidence>
<protein>
    <recommendedName>
        <fullName evidence="2">HECT-type E3 ubiquitin transferase</fullName>
        <ecNumber evidence="2">2.3.2.26</ecNumber>
    </recommendedName>
</protein>
<sequence length="252" mass="26865">MRLETPTDMNDSAAASPEAARRGGDSRMDLGALGAFLRQVGSRDDDAAKEEGEEDEMFSPRDGGGGAASSSSSFPEGLAFLMSAASGGSGFMQRIMTELKSDDSLRVIAALTELNDILNLSGEEIALGFPVESAVPLLVRHIERDDPQDGGDDPDTRRLLASRCLYSLLDILPSATARTLSNSEKGLSVICHKLSNITNIDLAEQCIRVLFRVSSEQPTALFCAGGVQALLECMDFFTTYCQGQAMGAVKNM</sequence>
<name>A0A7J6L1U4_PERCH</name>